<reference evidence="2 3" key="1">
    <citation type="submission" date="2015-05" db="EMBL/GenBank/DDBJ databases">
        <title>Whole genome sequence and identification of bacterial endophytes from Costus igneus.</title>
        <authorList>
            <person name="Lee Y.P."/>
            <person name="Gan H.M."/>
            <person name="Eng W."/>
            <person name="Wheatley M.S."/>
            <person name="Caraballo A."/>
            <person name="Polter S."/>
            <person name="Savka M.A."/>
            <person name="Hudson A.O."/>
        </authorList>
    </citation>
    <scope>NUCLEOTIDE SEQUENCE [LARGE SCALE GENOMIC DNA]</scope>
    <source>
        <strain evidence="2 3">RIT379</strain>
    </source>
</reference>
<dbReference type="PANTHER" id="PTHR43667">
    <property type="entry name" value="CYCLOPROPANE-FATTY-ACYL-PHOSPHOLIPID SYNTHASE"/>
    <property type="match status" value="1"/>
</dbReference>
<gene>
    <name evidence="2" type="ORF">ABW02_25855</name>
</gene>
<evidence type="ECO:0000313" key="2">
    <source>
        <dbReference type="EMBL" id="KLV14853.1"/>
    </source>
</evidence>
<dbReference type="AlphaFoldDB" id="A0A0J1HMA0"/>
<dbReference type="EMBL" id="LDPH01000063">
    <property type="protein sequence ID" value="KLV14853.1"/>
    <property type="molecule type" value="Genomic_DNA"/>
</dbReference>
<keyword evidence="3" id="KW-1185">Reference proteome</keyword>
<dbReference type="CDD" id="cd02440">
    <property type="entry name" value="AdoMet_MTases"/>
    <property type="match status" value="1"/>
</dbReference>
<proteinExistence type="predicted"/>
<dbReference type="PANTHER" id="PTHR43667:SF2">
    <property type="entry name" value="FATTY ACID C-METHYL TRANSFERASE"/>
    <property type="match status" value="1"/>
</dbReference>
<keyword evidence="2" id="KW-0489">Methyltransferase</keyword>
<evidence type="ECO:0000313" key="3">
    <source>
        <dbReference type="Proteomes" id="UP000036045"/>
    </source>
</evidence>
<dbReference type="InterPro" id="IPR041698">
    <property type="entry name" value="Methyltransf_25"/>
</dbReference>
<name>A0A0J1HMA0_NIACI</name>
<accession>A0A0J1HMA0</accession>
<feature type="domain" description="Methyltransferase" evidence="1">
    <location>
        <begin position="62"/>
        <end position="156"/>
    </location>
</feature>
<dbReference type="GO" id="GO:0008168">
    <property type="term" value="F:methyltransferase activity"/>
    <property type="evidence" value="ECO:0007669"/>
    <property type="project" value="UniProtKB-KW"/>
</dbReference>
<comment type="caution">
    <text evidence="2">The sequence shown here is derived from an EMBL/GenBank/DDBJ whole genome shotgun (WGS) entry which is preliminary data.</text>
</comment>
<dbReference type="GO" id="GO:0032259">
    <property type="term" value="P:methylation"/>
    <property type="evidence" value="ECO:0007669"/>
    <property type="project" value="UniProtKB-KW"/>
</dbReference>
<dbReference type="OrthoDB" id="9804312at2"/>
<dbReference type="InterPro" id="IPR029063">
    <property type="entry name" value="SAM-dependent_MTases_sf"/>
</dbReference>
<evidence type="ECO:0000259" key="1">
    <source>
        <dbReference type="Pfam" id="PF13649"/>
    </source>
</evidence>
<keyword evidence="2" id="KW-0808">Transferase</keyword>
<protein>
    <submittedName>
        <fullName evidence="2">Methyltransferase</fullName>
    </submittedName>
</protein>
<dbReference type="Proteomes" id="UP000036045">
    <property type="component" value="Unassembled WGS sequence"/>
</dbReference>
<dbReference type="PATRIC" id="fig|1397.4.peg.4990"/>
<dbReference type="InterPro" id="IPR050723">
    <property type="entry name" value="CFA/CMAS"/>
</dbReference>
<sequence>MKETINNYDDLLEMLDSLLREPTEFWNNFYSDRNKGVPFFTDSPDENLVGYFENNVFKPGKVLELGSGPGRNAIYFAQKGCTIDAVDLSEETLKWAEERANDKNVNINFINENIFDLNIEEGNYDIVYDSGCFHHIAPHRRMNYIDLVKRALKPNGFFAITCFVEGGKLGGAEISDWEVYRLRSLKGGLGYTENKLRLIFRDFKEIEIRQMKVFEQPNAVFGVPDFLTALFQKN</sequence>
<dbReference type="RefSeq" id="WP_047945062.1">
    <property type="nucleotide sequence ID" value="NZ_LDPH01000063.1"/>
</dbReference>
<organism evidence="2 3">
    <name type="scientific">Niallia circulans</name>
    <name type="common">Bacillus circulans</name>
    <dbReference type="NCBI Taxonomy" id="1397"/>
    <lineage>
        <taxon>Bacteria</taxon>
        <taxon>Bacillati</taxon>
        <taxon>Bacillota</taxon>
        <taxon>Bacilli</taxon>
        <taxon>Bacillales</taxon>
        <taxon>Bacillaceae</taxon>
        <taxon>Niallia</taxon>
    </lineage>
</organism>
<dbReference type="Pfam" id="PF13649">
    <property type="entry name" value="Methyltransf_25"/>
    <property type="match status" value="1"/>
</dbReference>
<dbReference type="SUPFAM" id="SSF53335">
    <property type="entry name" value="S-adenosyl-L-methionine-dependent methyltransferases"/>
    <property type="match status" value="1"/>
</dbReference>
<dbReference type="Gene3D" id="3.40.50.150">
    <property type="entry name" value="Vaccinia Virus protein VP39"/>
    <property type="match status" value="1"/>
</dbReference>